<dbReference type="HOGENOM" id="CLU_1584963_0_0_0"/>
<dbReference type="RefSeq" id="WP_014435536.1">
    <property type="nucleotide sequence ID" value="NC_017080.1"/>
</dbReference>
<accession>I0IAM8</accession>
<dbReference type="Gene3D" id="1.20.58.300">
    <property type="entry name" value="FlgN-like"/>
    <property type="match status" value="1"/>
</dbReference>
<evidence type="ECO:0000313" key="5">
    <source>
        <dbReference type="Proteomes" id="UP000007881"/>
    </source>
</evidence>
<evidence type="ECO:0000256" key="1">
    <source>
        <dbReference type="ARBA" id="ARBA00002397"/>
    </source>
</evidence>
<dbReference type="InterPro" id="IPR036679">
    <property type="entry name" value="FlgN-like_sf"/>
</dbReference>
<dbReference type="SUPFAM" id="SSF140566">
    <property type="entry name" value="FlgN-like"/>
    <property type="match status" value="1"/>
</dbReference>
<proteinExistence type="inferred from homology"/>
<dbReference type="KEGG" id="phm:PSMK_01570"/>
<evidence type="ECO:0000256" key="3">
    <source>
        <dbReference type="ARBA" id="ARBA00022795"/>
    </source>
</evidence>
<dbReference type="AlphaFoldDB" id="I0IAM8"/>
<protein>
    <recommendedName>
        <fullName evidence="6">Flagellar protein FlgN</fullName>
    </recommendedName>
</protein>
<dbReference type="STRING" id="1142394.PSMK_01570"/>
<comment type="similarity">
    <text evidence="2">Belongs to the FlgN family.</text>
</comment>
<dbReference type="InterPro" id="IPR007809">
    <property type="entry name" value="FlgN-like"/>
</dbReference>
<evidence type="ECO:0008006" key="6">
    <source>
        <dbReference type="Google" id="ProtNLM"/>
    </source>
</evidence>
<organism evidence="4 5">
    <name type="scientific">Phycisphaera mikurensis (strain NBRC 102666 / KCTC 22515 / FYK2301M01)</name>
    <dbReference type="NCBI Taxonomy" id="1142394"/>
    <lineage>
        <taxon>Bacteria</taxon>
        <taxon>Pseudomonadati</taxon>
        <taxon>Planctomycetota</taxon>
        <taxon>Phycisphaerae</taxon>
        <taxon>Phycisphaerales</taxon>
        <taxon>Phycisphaeraceae</taxon>
        <taxon>Phycisphaera</taxon>
    </lineage>
</organism>
<dbReference type="EMBL" id="AP012338">
    <property type="protein sequence ID" value="BAM02316.1"/>
    <property type="molecule type" value="Genomic_DNA"/>
</dbReference>
<dbReference type="Proteomes" id="UP000007881">
    <property type="component" value="Chromosome"/>
</dbReference>
<keyword evidence="5" id="KW-1185">Reference proteome</keyword>
<evidence type="ECO:0000313" key="4">
    <source>
        <dbReference type="EMBL" id="BAM02316.1"/>
    </source>
</evidence>
<evidence type="ECO:0000256" key="2">
    <source>
        <dbReference type="ARBA" id="ARBA00007703"/>
    </source>
</evidence>
<name>I0IAM8_PHYMF</name>
<gene>
    <name evidence="4" type="ordered locus">PSMK_01570</name>
</gene>
<sequence length="168" mass="17485">MSDFAPREVEDLIAGLAAALRVQERLIDLIEARTSALRRADADAMAAADRDEAAALAEGVALERKRRTQTATLAAALGLSEDAGLAAIAEGLAPVPRRRLLDARAALRDAAEANGRRAASAARAAAAAAAHVDGLVRRMKQRSSGARYAASGRHAPARLSLSRMSLVA</sequence>
<comment type="function">
    <text evidence="1">Required for the efficient initiation of filament assembly.</text>
</comment>
<keyword evidence="3" id="KW-1005">Bacterial flagellum biogenesis</keyword>
<dbReference type="Pfam" id="PF05130">
    <property type="entry name" value="FlgN"/>
    <property type="match status" value="1"/>
</dbReference>
<dbReference type="GO" id="GO:0044780">
    <property type="term" value="P:bacterial-type flagellum assembly"/>
    <property type="evidence" value="ECO:0007669"/>
    <property type="project" value="InterPro"/>
</dbReference>
<reference evidence="4 5" key="1">
    <citation type="submission" date="2012-02" db="EMBL/GenBank/DDBJ databases">
        <title>Complete genome sequence of Phycisphaera mikurensis NBRC 102666.</title>
        <authorList>
            <person name="Ankai A."/>
            <person name="Hosoyama A."/>
            <person name="Terui Y."/>
            <person name="Sekine M."/>
            <person name="Fukai R."/>
            <person name="Kato Y."/>
            <person name="Nakamura S."/>
            <person name="Yamada-Narita S."/>
            <person name="Kawakoshi A."/>
            <person name="Fukunaga Y."/>
            <person name="Yamazaki S."/>
            <person name="Fujita N."/>
        </authorList>
    </citation>
    <scope>NUCLEOTIDE SEQUENCE [LARGE SCALE GENOMIC DNA]</scope>
    <source>
        <strain evidence="5">NBRC 102666 / KCTC 22515 / FYK2301M01</strain>
    </source>
</reference>